<evidence type="ECO:0000256" key="1">
    <source>
        <dbReference type="SAM" id="Coils"/>
    </source>
</evidence>
<dbReference type="PANTHER" id="PTHR41259">
    <property type="entry name" value="DOUBLE-STRAND BREAK REPAIR RAD50 ATPASE, PUTATIVE-RELATED"/>
    <property type="match status" value="1"/>
</dbReference>
<accession>A0ABS2QLK3</accession>
<evidence type="ECO:0000313" key="4">
    <source>
        <dbReference type="Proteomes" id="UP000823486"/>
    </source>
</evidence>
<protein>
    <submittedName>
        <fullName evidence="3">Uncharacterized protein YhaN</fullName>
    </submittedName>
</protein>
<organism evidence="3 4">
    <name type="scientific">Peribacillus deserti</name>
    <dbReference type="NCBI Taxonomy" id="673318"/>
    <lineage>
        <taxon>Bacteria</taxon>
        <taxon>Bacillati</taxon>
        <taxon>Bacillota</taxon>
        <taxon>Bacilli</taxon>
        <taxon>Bacillales</taxon>
        <taxon>Bacillaceae</taxon>
        <taxon>Peribacillus</taxon>
    </lineage>
</organism>
<dbReference type="PANTHER" id="PTHR41259:SF1">
    <property type="entry name" value="DOUBLE-STRAND BREAK REPAIR RAD50 ATPASE, PUTATIVE-RELATED"/>
    <property type="match status" value="1"/>
</dbReference>
<comment type="caution">
    <text evidence="3">The sequence shown here is derived from an EMBL/GenBank/DDBJ whole genome shotgun (WGS) entry which is preliminary data.</text>
</comment>
<dbReference type="Proteomes" id="UP000823486">
    <property type="component" value="Unassembled WGS sequence"/>
</dbReference>
<dbReference type="InterPro" id="IPR038734">
    <property type="entry name" value="YhaN_AAA"/>
</dbReference>
<feature type="domain" description="YhaN AAA" evidence="2">
    <location>
        <begin position="1"/>
        <end position="200"/>
    </location>
</feature>
<dbReference type="Gene3D" id="3.40.50.300">
    <property type="entry name" value="P-loop containing nucleotide triphosphate hydrolases"/>
    <property type="match status" value="2"/>
</dbReference>
<dbReference type="Pfam" id="PF13514">
    <property type="entry name" value="AAA_27"/>
    <property type="match status" value="1"/>
</dbReference>
<feature type="coiled-coil region" evidence="1">
    <location>
        <begin position="517"/>
        <end position="544"/>
    </location>
</feature>
<evidence type="ECO:0000313" key="3">
    <source>
        <dbReference type="EMBL" id="MBM7694052.1"/>
    </source>
</evidence>
<feature type="coiled-coil region" evidence="1">
    <location>
        <begin position="630"/>
        <end position="660"/>
    </location>
</feature>
<dbReference type="RefSeq" id="WP_204545585.1">
    <property type="nucleotide sequence ID" value="NZ_JAFBFI010000017.1"/>
</dbReference>
<dbReference type="EMBL" id="JAFBFI010000017">
    <property type="protein sequence ID" value="MBM7694052.1"/>
    <property type="molecule type" value="Genomic_DNA"/>
</dbReference>
<keyword evidence="1" id="KW-0175">Coiled coil</keyword>
<proteinExistence type="predicted"/>
<dbReference type="SUPFAM" id="SSF52540">
    <property type="entry name" value="P-loop containing nucleoside triphosphate hydrolases"/>
    <property type="match status" value="1"/>
</dbReference>
<reference evidence="3 4" key="1">
    <citation type="submission" date="2021-01" db="EMBL/GenBank/DDBJ databases">
        <title>Genomic Encyclopedia of Type Strains, Phase IV (KMG-IV): sequencing the most valuable type-strain genomes for metagenomic binning, comparative biology and taxonomic classification.</title>
        <authorList>
            <person name="Goeker M."/>
        </authorList>
    </citation>
    <scope>NUCLEOTIDE SEQUENCE [LARGE SCALE GENOMIC DNA]</scope>
    <source>
        <strain evidence="3 4">DSM 105482</strain>
    </source>
</reference>
<name>A0ABS2QLK3_9BACI</name>
<dbReference type="InterPro" id="IPR027417">
    <property type="entry name" value="P-loop_NTPase"/>
</dbReference>
<feature type="coiled-coil region" evidence="1">
    <location>
        <begin position="786"/>
        <end position="820"/>
    </location>
</feature>
<sequence length="1001" mass="115006">MKIKELHIYGYGKIENRSFTGLQDLQVFFGENEAGKSTIMSFIHGIFFGFPTKQQNIARYEPKLHSKYGGRIVVDTKRYGTVSIERVKGKASGDVTVTLPGGAAGGEEILKNIVHGLDKTTFQSIYSFDLTGLQGLHKLNENDIGKYLLSAGMIGNDALAFAESKIQKEMDSLFKPAGQKPVLNVQLQELKQIQAELKKSLDVQKDYETLQAELIDKKKLLEDTRDSSESIENQLYTYKEYLRVRPLLEQKVNACSKLEEIGDIHFPVDGMSRLKELINLKSHFDAEEAANTAKVQDLSTRLAQVTPNAVIQEKEAEMQLLVEKLPLLEQKEMEREQVELQIKNKVLVHENLVTDIRCSLTPSEVMELDTSTFTREAIYALDLERQKSLHVREQLDERLKEARDSLESTEKSIIDLKSQLLPEEQKKVLDEKKALFRNSEAEEMKKELLLTQIKRISMRLDQQKKAQEASKKKQSLFKITALIFLGLLAAYAIYSGEYLLTGLSLLAGIFLLASRAFNSSDRLEKDLEAELRDLEKQRQKLDSSGALSSENWDPSMEAVLNRDTELRKLVRDKEIKYREQELSFNRIIDSFEKWEKDWKQMENRIKSSFTGLGFPETTELHHLKFIFDVLTKAKANLIELQQLKKDQEELTKLTNILKQEIYTYAEMLGASHHSWREAASFVKMSLQKNNETIQLWKQVRDQYDSVLQNIKDSKQKVSFIEKELADLFSQAAVKSEDEFRKVHKKWQEAEEAKDVYRGIEIQLANSMLSASAIEECEKLLVNEYTIANLEENRRKKLDEAASLIKRLAEIELKITQLEEGGTYSELLHIFHQKKSIFQEEAKKWAQYALAKTMLTHTINKFKNEKFPKVLEQAVHYFTFLTEGNYTAIHLNSEVSGLLLEHKSGILYEAGEVSRGTAEQAYAALRLALALFTAEEDSFPIIIDDGFVNFDQARTKRMLQLLTDIKKHHQIIFFTCHEHLLMSFSKDDVIDLQKKDLHTEGL</sequence>
<feature type="coiled-coil region" evidence="1">
    <location>
        <begin position="392"/>
        <end position="419"/>
    </location>
</feature>
<gene>
    <name evidence="3" type="ORF">JOC77_003496</name>
</gene>
<evidence type="ECO:0000259" key="2">
    <source>
        <dbReference type="Pfam" id="PF13514"/>
    </source>
</evidence>
<keyword evidence="4" id="KW-1185">Reference proteome</keyword>